<feature type="binding site" evidence="5">
    <location>
        <position position="47"/>
    </location>
    <ligand>
        <name>FAD</name>
        <dbReference type="ChEBI" id="CHEBI:57692"/>
    </ligand>
</feature>
<evidence type="ECO:0000256" key="6">
    <source>
        <dbReference type="SAM" id="MobiDB-lite"/>
    </source>
</evidence>
<gene>
    <name evidence="8" type="ORF">JK360_28165</name>
</gene>
<keyword evidence="9" id="KW-1185">Reference proteome</keyword>
<dbReference type="InterPro" id="IPR043683">
    <property type="entry name" value="TetX_monooxygenase"/>
</dbReference>
<dbReference type="PANTHER" id="PTHR46972">
    <property type="entry name" value="MONOOXYGENASE ASQM-RELATED"/>
    <property type="match status" value="1"/>
</dbReference>
<feature type="binding site" evidence="5">
    <location>
        <position position="295"/>
    </location>
    <ligand>
        <name>FAD</name>
        <dbReference type="ChEBI" id="CHEBI:57692"/>
    </ligand>
</feature>
<keyword evidence="5" id="KW-0547">Nucleotide-binding</keyword>
<name>A0ABS1MZG8_9ACTN</name>
<feature type="region of interest" description="Disordered" evidence="6">
    <location>
        <begin position="352"/>
        <end position="372"/>
    </location>
</feature>
<keyword evidence="5" id="KW-0521">NADP</keyword>
<comment type="domain">
    <text evidence="5">Consists of an N-terminal FAD-binding domain with a Rossman fold and a C-terminal substrate-binding domain.</text>
</comment>
<evidence type="ECO:0000256" key="2">
    <source>
        <dbReference type="ARBA" id="ARBA00022827"/>
    </source>
</evidence>
<comment type="catalytic activity">
    <reaction evidence="5">
        <text>a tetracycline + NADPH + O2 + H(+) = an 11a-hydroxytetracycline + NADP(+) + H2O</text>
        <dbReference type="Rhea" id="RHEA:61444"/>
        <dbReference type="ChEBI" id="CHEBI:15377"/>
        <dbReference type="ChEBI" id="CHEBI:15378"/>
        <dbReference type="ChEBI" id="CHEBI:15379"/>
        <dbReference type="ChEBI" id="CHEBI:57783"/>
        <dbReference type="ChEBI" id="CHEBI:58349"/>
        <dbReference type="ChEBI" id="CHEBI:144644"/>
        <dbReference type="ChEBI" id="CHEBI:144645"/>
    </reaction>
</comment>
<dbReference type="Gene3D" id="3.50.50.60">
    <property type="entry name" value="FAD/NAD(P)-binding domain"/>
    <property type="match status" value="1"/>
</dbReference>
<dbReference type="Pfam" id="PF01494">
    <property type="entry name" value="FAD_binding_3"/>
    <property type="match status" value="1"/>
</dbReference>
<dbReference type="InterPro" id="IPR002938">
    <property type="entry name" value="FAD-bd"/>
</dbReference>
<evidence type="ECO:0000256" key="1">
    <source>
        <dbReference type="ARBA" id="ARBA00022630"/>
    </source>
</evidence>
<comment type="function">
    <text evidence="5">An FAD-requiring monooxygenase active on some tetracycline antibiotic derivatives, which leads to their inactivation. Hydroxylates carbon 11a of tetracycline and some analogs.</text>
</comment>
<evidence type="ECO:0000313" key="8">
    <source>
        <dbReference type="EMBL" id="MBL1093192.1"/>
    </source>
</evidence>
<keyword evidence="5" id="KW-0963">Cytoplasm</keyword>
<evidence type="ECO:0000256" key="4">
    <source>
        <dbReference type="ARBA" id="ARBA00023033"/>
    </source>
</evidence>
<organism evidence="8 9">
    <name type="scientific">Streptomyces siderophoricus</name>
    <dbReference type="NCBI Taxonomy" id="2802281"/>
    <lineage>
        <taxon>Bacteria</taxon>
        <taxon>Bacillati</taxon>
        <taxon>Actinomycetota</taxon>
        <taxon>Actinomycetes</taxon>
        <taxon>Kitasatosporales</taxon>
        <taxon>Streptomycetaceae</taxon>
        <taxon>Streptomyces</taxon>
    </lineage>
</organism>
<keyword evidence="2 5" id="KW-0274">FAD</keyword>
<dbReference type="Proteomes" id="UP000629371">
    <property type="component" value="Unassembled WGS sequence"/>
</dbReference>
<evidence type="ECO:0000256" key="5">
    <source>
        <dbReference type="HAMAP-Rule" id="MF_00845"/>
    </source>
</evidence>
<comment type="subunit">
    <text evidence="5">Monomer.</text>
</comment>
<evidence type="ECO:0000256" key="3">
    <source>
        <dbReference type="ARBA" id="ARBA00023002"/>
    </source>
</evidence>
<reference evidence="8 9" key="1">
    <citation type="submission" date="2021-01" db="EMBL/GenBank/DDBJ databases">
        <title>WGS of actinomycetes isolated from Thailand.</title>
        <authorList>
            <person name="Thawai C."/>
        </authorList>
    </citation>
    <scope>NUCLEOTIDE SEQUENCE [LARGE SCALE GENOMIC DNA]</scope>
    <source>
        <strain evidence="8 9">CH9-7</strain>
    </source>
</reference>
<dbReference type="EMBL" id="JAERRI010000018">
    <property type="protein sequence ID" value="MBL1093192.1"/>
    <property type="molecule type" value="Genomic_DNA"/>
</dbReference>
<protein>
    <recommendedName>
        <fullName evidence="5">Flavin-dependent monooxygenase</fullName>
    </recommendedName>
    <alternativeName>
        <fullName evidence="5">TetX monooxygenase</fullName>
        <shortName evidence="5">TetX</shortName>
        <ecNumber evidence="5">1.14.13.-</ecNumber>
    </alternativeName>
</protein>
<feature type="binding site" evidence="5">
    <location>
        <position position="103"/>
    </location>
    <ligand>
        <name>FAD</name>
        <dbReference type="ChEBI" id="CHEBI:57692"/>
    </ligand>
</feature>
<comment type="cofactor">
    <cofactor evidence="5">
        <name>FAD</name>
        <dbReference type="ChEBI" id="CHEBI:57692"/>
    </cofactor>
</comment>
<dbReference type="InterPro" id="IPR036188">
    <property type="entry name" value="FAD/NAD-bd_sf"/>
</dbReference>
<evidence type="ECO:0000313" key="9">
    <source>
        <dbReference type="Proteomes" id="UP000629371"/>
    </source>
</evidence>
<proteinExistence type="inferred from homology"/>
<dbReference type="HAMAP" id="MF_00845">
    <property type="entry name" value="TetX_monooxygenase"/>
    <property type="match status" value="1"/>
</dbReference>
<dbReference type="EC" id="1.14.13.-" evidence="5"/>
<keyword evidence="3 5" id="KW-0560">Oxidoreductase</keyword>
<comment type="similarity">
    <text evidence="5">Belongs to the aromatic-ring hydroxylase family. TetX subfamily.</text>
</comment>
<comment type="subcellular location">
    <subcellularLocation>
        <location evidence="5">Cytoplasm</location>
    </subcellularLocation>
</comment>
<feature type="domain" description="FAD-binding" evidence="7">
    <location>
        <begin position="3"/>
        <end position="339"/>
    </location>
</feature>
<accession>A0ABS1MZG8</accession>
<feature type="compositionally biased region" description="Polar residues" evidence="6">
    <location>
        <begin position="359"/>
        <end position="372"/>
    </location>
</feature>
<keyword evidence="1 5" id="KW-0285">Flavoprotein</keyword>
<sequence length="390" mass="41543">MTTDITIIGAGLGGLTLARVLHVHGIPATVYEAEPSPTARSQGGMLDIHDYNGQLALDAADLMEEFRGLILEGRQAMRVLDPDGTVLFDKADDGTGGRPEVQRGELRQILLDSLPAGSVRWGHKVSSTRTLGEGRHEVRFADGSTIVTSLLIGADGAWSRVRPLLSTATPEYTGKSVVETYLFNAETRHPAAAKAVGGGSMIVPTPGRELFAHREKDDTLHAYMGLTEPQDWFAAIDFTDATAATARIAQEFNGWAPELTALITDADTAPVLRPLYALPTGHRWDRVPGVTLLGDAAHLSAPNGEGANLAMLDGAELGKAIAAHPDDIETALAEYEQAMFPRSAEAATFEGAEAHGPDSDNSTARSAHTTQTVHTAHDLIAAFTRHEQSH</sequence>
<dbReference type="PRINTS" id="PR00420">
    <property type="entry name" value="RNGMNOXGNASE"/>
</dbReference>
<keyword evidence="4 5" id="KW-0503">Monooxygenase</keyword>
<feature type="binding site" evidence="5">
    <location>
        <position position="40"/>
    </location>
    <ligand>
        <name>NADPH</name>
        <dbReference type="ChEBI" id="CHEBI:57783"/>
    </ligand>
</feature>
<dbReference type="PANTHER" id="PTHR46972:SF1">
    <property type="entry name" value="FAD DEPENDENT OXIDOREDUCTASE DOMAIN-CONTAINING PROTEIN"/>
    <property type="match status" value="1"/>
</dbReference>
<comment type="caution">
    <text evidence="8">The sequence shown here is derived from an EMBL/GenBank/DDBJ whole genome shotgun (WGS) entry which is preliminary data.</text>
</comment>
<evidence type="ECO:0000259" key="7">
    <source>
        <dbReference type="Pfam" id="PF01494"/>
    </source>
</evidence>
<dbReference type="SUPFAM" id="SSF51905">
    <property type="entry name" value="FAD/NAD(P)-binding domain"/>
    <property type="match status" value="1"/>
</dbReference>
<dbReference type="RefSeq" id="WP_201808777.1">
    <property type="nucleotide sequence ID" value="NZ_JAERRI010000018.1"/>
</dbReference>
<dbReference type="GO" id="GO:0004497">
    <property type="term" value="F:monooxygenase activity"/>
    <property type="evidence" value="ECO:0007669"/>
    <property type="project" value="UniProtKB-KW"/>
</dbReference>